<dbReference type="Pfam" id="PF09694">
    <property type="entry name" value="Gcw_chp"/>
    <property type="match status" value="1"/>
</dbReference>
<organism evidence="2 3">
    <name type="scientific">Zoogloea dura</name>
    <dbReference type="NCBI Taxonomy" id="2728840"/>
    <lineage>
        <taxon>Bacteria</taxon>
        <taxon>Pseudomonadati</taxon>
        <taxon>Pseudomonadota</taxon>
        <taxon>Betaproteobacteria</taxon>
        <taxon>Rhodocyclales</taxon>
        <taxon>Zoogloeaceae</taxon>
        <taxon>Zoogloea</taxon>
    </lineage>
</organism>
<keyword evidence="1" id="KW-0732">Signal</keyword>
<dbReference type="Proteomes" id="UP000580043">
    <property type="component" value="Unassembled WGS sequence"/>
</dbReference>
<proteinExistence type="predicted"/>
<feature type="signal peptide" evidence="1">
    <location>
        <begin position="1"/>
        <end position="35"/>
    </location>
</feature>
<dbReference type="RefSeq" id="WP_169147677.1">
    <property type="nucleotide sequence ID" value="NZ_JABBGA010000022.1"/>
</dbReference>
<evidence type="ECO:0008006" key="4">
    <source>
        <dbReference type="Google" id="ProtNLM"/>
    </source>
</evidence>
<dbReference type="EMBL" id="JABBGA010000022">
    <property type="protein sequence ID" value="NML28143.1"/>
    <property type="molecule type" value="Genomic_DNA"/>
</dbReference>
<dbReference type="NCBIfam" id="TIGR02001">
    <property type="entry name" value="gcw_chp"/>
    <property type="match status" value="1"/>
</dbReference>
<dbReference type="InterPro" id="IPR010239">
    <property type="entry name" value="CHP02001"/>
</dbReference>
<evidence type="ECO:0000313" key="3">
    <source>
        <dbReference type="Proteomes" id="UP000580043"/>
    </source>
</evidence>
<evidence type="ECO:0000256" key="1">
    <source>
        <dbReference type="SAM" id="SignalP"/>
    </source>
</evidence>
<keyword evidence="3" id="KW-1185">Reference proteome</keyword>
<dbReference type="PROSITE" id="PS51257">
    <property type="entry name" value="PROKAR_LIPOPROTEIN"/>
    <property type="match status" value="1"/>
</dbReference>
<evidence type="ECO:0000313" key="2">
    <source>
        <dbReference type="EMBL" id="NML28143.1"/>
    </source>
</evidence>
<accession>A0A848GCM3</accession>
<feature type="chain" id="PRO_5033025176" description="Porin" evidence="1">
    <location>
        <begin position="36"/>
        <end position="294"/>
    </location>
</feature>
<protein>
    <recommendedName>
        <fullName evidence="4">Porin</fullName>
    </recommendedName>
</protein>
<dbReference type="AlphaFoldDB" id="A0A848GCM3"/>
<name>A0A848GCM3_9RHOO</name>
<sequence>MKSALSNAARRPGARSALGLTLGLAAATFACSVMAEEAAPAAAPELTSNVGVVSEYVFRGIRQTWGNPALQGGFDYAHASGFYVGTWLSNTSANLYANANVEIDIYGGYRGAVGDFAYDVGVLQFIFPKANYDKITPAGSYASKTYDTTELYLSGTWQWLNVKYSRAITDVGYFGFTSNNAGFGAFPNKPNAGVTGKDTNGSWYIEANIAYEFLPTWTATLHAGRQTIAHSKGLDYSDYKVGVTKAMPGSWTLGLAYTATAGADYWKNYPSLAGNGTTKDMNASTWIASVNRVF</sequence>
<reference evidence="2 3" key="1">
    <citation type="submission" date="2020-04" db="EMBL/GenBank/DDBJ databases">
        <title>Zoogloea sp. G-4-1-14 isolated from soil.</title>
        <authorList>
            <person name="Dahal R.H."/>
        </authorList>
    </citation>
    <scope>NUCLEOTIDE SEQUENCE [LARGE SCALE GENOMIC DNA]</scope>
    <source>
        <strain evidence="2 3">G-4-1-14</strain>
    </source>
</reference>
<comment type="caution">
    <text evidence="2">The sequence shown here is derived from an EMBL/GenBank/DDBJ whole genome shotgun (WGS) entry which is preliminary data.</text>
</comment>
<gene>
    <name evidence="2" type="ORF">HHL15_20495</name>
</gene>